<evidence type="ECO:0000256" key="1">
    <source>
        <dbReference type="SAM" id="Phobius"/>
    </source>
</evidence>
<dbReference type="Proteomes" id="UP000235145">
    <property type="component" value="Unassembled WGS sequence"/>
</dbReference>
<keyword evidence="1" id="KW-0472">Membrane</keyword>
<accession>A0A9R1UCC2</accession>
<evidence type="ECO:0000313" key="4">
    <source>
        <dbReference type="EMBL" id="KAJ0184523.1"/>
    </source>
</evidence>
<dbReference type="Pfam" id="PF24865">
    <property type="entry name" value="DUF7731"/>
    <property type="match status" value="1"/>
</dbReference>
<keyword evidence="5" id="KW-1185">Reference proteome</keyword>
<keyword evidence="2" id="KW-0732">Signal</keyword>
<sequence length="182" mass="19883">MKNSRMLMLFGLSLLGFFGISSSFKISKFVCFQILIVCMMKYTALIAKGVLFSDTTNPTYNVNLAPFIQDLSAYYCLLNVSSDCPGKFTLHVGGWLNISANETQAFCEGGCAQHTQQLLKCVKYVKQNYVFRNKATINNLNDTINIGCTHGFNGTSLTSASGSVIATASSFSVFALLALLLY</sequence>
<keyword evidence="1" id="KW-1133">Transmembrane helix</keyword>
<evidence type="ECO:0000256" key="2">
    <source>
        <dbReference type="SAM" id="SignalP"/>
    </source>
</evidence>
<keyword evidence="1" id="KW-0812">Transmembrane</keyword>
<evidence type="ECO:0000313" key="5">
    <source>
        <dbReference type="Proteomes" id="UP000235145"/>
    </source>
</evidence>
<feature type="domain" description="DUF7731" evidence="3">
    <location>
        <begin position="72"/>
        <end position="153"/>
    </location>
</feature>
<dbReference type="PANTHER" id="PTHR34366">
    <property type="entry name" value="OS07G0289901 PROTEIN-RELATED"/>
    <property type="match status" value="1"/>
</dbReference>
<feature type="signal peptide" evidence="2">
    <location>
        <begin position="1"/>
        <end position="23"/>
    </location>
</feature>
<gene>
    <name evidence="4" type="ORF">LSAT_V11C900461970</name>
</gene>
<dbReference type="EMBL" id="NBSK02000009">
    <property type="protein sequence ID" value="KAJ0184523.1"/>
    <property type="molecule type" value="Genomic_DNA"/>
</dbReference>
<name>A0A9R1UCC2_LACSA</name>
<protein>
    <recommendedName>
        <fullName evidence="3">DUF7731 domain-containing protein</fullName>
    </recommendedName>
</protein>
<proteinExistence type="predicted"/>
<feature type="chain" id="PRO_5040277290" description="DUF7731 domain-containing protein" evidence="2">
    <location>
        <begin position="24"/>
        <end position="182"/>
    </location>
</feature>
<dbReference type="AlphaFoldDB" id="A0A9R1UCC2"/>
<reference evidence="4 5" key="1">
    <citation type="journal article" date="2017" name="Nat. Commun.">
        <title>Genome assembly with in vitro proximity ligation data and whole-genome triplication in lettuce.</title>
        <authorList>
            <person name="Reyes-Chin-Wo S."/>
            <person name="Wang Z."/>
            <person name="Yang X."/>
            <person name="Kozik A."/>
            <person name="Arikit S."/>
            <person name="Song C."/>
            <person name="Xia L."/>
            <person name="Froenicke L."/>
            <person name="Lavelle D.O."/>
            <person name="Truco M.J."/>
            <person name="Xia R."/>
            <person name="Zhu S."/>
            <person name="Xu C."/>
            <person name="Xu H."/>
            <person name="Xu X."/>
            <person name="Cox K."/>
            <person name="Korf I."/>
            <person name="Meyers B.C."/>
            <person name="Michelmore R.W."/>
        </authorList>
    </citation>
    <scope>NUCLEOTIDE SEQUENCE [LARGE SCALE GENOMIC DNA]</scope>
    <source>
        <strain evidence="5">cv. Salinas</strain>
        <tissue evidence="4">Seedlings</tissue>
    </source>
</reference>
<comment type="caution">
    <text evidence="4">The sequence shown here is derived from an EMBL/GenBank/DDBJ whole genome shotgun (WGS) entry which is preliminary data.</text>
</comment>
<dbReference type="InterPro" id="IPR056633">
    <property type="entry name" value="DUF7731"/>
</dbReference>
<dbReference type="PANTHER" id="PTHR34366:SF7">
    <property type="entry name" value="TRANSMEMBRANE PROTEIN"/>
    <property type="match status" value="1"/>
</dbReference>
<evidence type="ECO:0000259" key="3">
    <source>
        <dbReference type="Pfam" id="PF24865"/>
    </source>
</evidence>
<organism evidence="4 5">
    <name type="scientific">Lactuca sativa</name>
    <name type="common">Garden lettuce</name>
    <dbReference type="NCBI Taxonomy" id="4236"/>
    <lineage>
        <taxon>Eukaryota</taxon>
        <taxon>Viridiplantae</taxon>
        <taxon>Streptophyta</taxon>
        <taxon>Embryophyta</taxon>
        <taxon>Tracheophyta</taxon>
        <taxon>Spermatophyta</taxon>
        <taxon>Magnoliopsida</taxon>
        <taxon>eudicotyledons</taxon>
        <taxon>Gunneridae</taxon>
        <taxon>Pentapetalae</taxon>
        <taxon>asterids</taxon>
        <taxon>campanulids</taxon>
        <taxon>Asterales</taxon>
        <taxon>Asteraceae</taxon>
        <taxon>Cichorioideae</taxon>
        <taxon>Cichorieae</taxon>
        <taxon>Lactucinae</taxon>
        <taxon>Lactuca</taxon>
    </lineage>
</organism>
<feature type="transmembrane region" description="Helical" evidence="1">
    <location>
        <begin position="160"/>
        <end position="181"/>
    </location>
</feature>